<name>A0AAV5B6M8_9ACTN</name>
<evidence type="ECO:0000256" key="7">
    <source>
        <dbReference type="ARBA" id="ARBA00022989"/>
    </source>
</evidence>
<dbReference type="GO" id="GO:0005524">
    <property type="term" value="F:ATP binding"/>
    <property type="evidence" value="ECO:0007669"/>
    <property type="project" value="UniProtKB-KW"/>
</dbReference>
<dbReference type="InterPro" id="IPR003593">
    <property type="entry name" value="AAA+_ATPase"/>
</dbReference>
<dbReference type="FunFam" id="3.40.50.300:FF:000032">
    <property type="entry name" value="Export ABC transporter ATP-binding protein"/>
    <property type="match status" value="1"/>
</dbReference>
<protein>
    <recommendedName>
        <fullName evidence="12">ABC transporter domain-containing protein</fullName>
    </recommendedName>
</protein>
<keyword evidence="5" id="KW-0547">Nucleotide-binding</keyword>
<gene>
    <name evidence="13" type="ORF">ATOP_16340</name>
</gene>
<proteinExistence type="inferred from homology"/>
<dbReference type="GO" id="GO:0005886">
    <property type="term" value="C:plasma membrane"/>
    <property type="evidence" value="ECO:0007669"/>
    <property type="project" value="UniProtKB-SubCell"/>
</dbReference>
<evidence type="ECO:0000313" key="14">
    <source>
        <dbReference type="Proteomes" id="UP001055025"/>
    </source>
</evidence>
<organism evidence="13 14">
    <name type="scientific">Granulimonas faecalis</name>
    <dbReference type="NCBI Taxonomy" id="2894155"/>
    <lineage>
        <taxon>Bacteria</taxon>
        <taxon>Bacillati</taxon>
        <taxon>Actinomycetota</taxon>
        <taxon>Coriobacteriia</taxon>
        <taxon>Coriobacteriales</taxon>
        <taxon>Kribbibacteriaceae</taxon>
        <taxon>Granulimonas</taxon>
    </lineage>
</organism>
<evidence type="ECO:0000313" key="13">
    <source>
        <dbReference type="EMBL" id="GJM55979.1"/>
    </source>
</evidence>
<keyword evidence="6" id="KW-0067">ATP-binding</keyword>
<evidence type="ECO:0000259" key="12">
    <source>
        <dbReference type="PROSITE" id="PS50893"/>
    </source>
</evidence>
<keyword evidence="8 11" id="KW-0472">Membrane</keyword>
<keyword evidence="2" id="KW-0813">Transport</keyword>
<feature type="transmembrane region" description="Helical" evidence="11">
    <location>
        <begin position="1004"/>
        <end position="1033"/>
    </location>
</feature>
<evidence type="ECO:0000256" key="2">
    <source>
        <dbReference type="ARBA" id="ARBA00022448"/>
    </source>
</evidence>
<feature type="region of interest" description="Disordered" evidence="10">
    <location>
        <begin position="677"/>
        <end position="706"/>
    </location>
</feature>
<dbReference type="InterPro" id="IPR003439">
    <property type="entry name" value="ABC_transporter-like_ATP-bd"/>
</dbReference>
<evidence type="ECO:0000256" key="10">
    <source>
        <dbReference type="SAM" id="MobiDB-lite"/>
    </source>
</evidence>
<dbReference type="CDD" id="cd03255">
    <property type="entry name" value="ABC_MJ0796_LolCDE_FtsE"/>
    <property type="match status" value="1"/>
</dbReference>
<keyword evidence="7 11" id="KW-1133">Transmembrane helix</keyword>
<dbReference type="EMBL" id="BQKC01000001">
    <property type="protein sequence ID" value="GJM55979.1"/>
    <property type="molecule type" value="Genomic_DNA"/>
</dbReference>
<dbReference type="PROSITE" id="PS50893">
    <property type="entry name" value="ABC_TRANSPORTER_2"/>
    <property type="match status" value="1"/>
</dbReference>
<evidence type="ECO:0000256" key="3">
    <source>
        <dbReference type="ARBA" id="ARBA00022475"/>
    </source>
</evidence>
<feature type="compositionally biased region" description="Gly residues" evidence="10">
    <location>
        <begin position="680"/>
        <end position="694"/>
    </location>
</feature>
<dbReference type="SUPFAM" id="SSF52540">
    <property type="entry name" value="P-loop containing nucleoside triphosphate hydrolases"/>
    <property type="match status" value="1"/>
</dbReference>
<evidence type="ECO:0000256" key="1">
    <source>
        <dbReference type="ARBA" id="ARBA00004429"/>
    </source>
</evidence>
<evidence type="ECO:0000256" key="11">
    <source>
        <dbReference type="SAM" id="Phobius"/>
    </source>
</evidence>
<evidence type="ECO:0000256" key="6">
    <source>
        <dbReference type="ARBA" id="ARBA00022840"/>
    </source>
</evidence>
<dbReference type="Pfam" id="PF00005">
    <property type="entry name" value="ABC_tran"/>
    <property type="match status" value="1"/>
</dbReference>
<keyword evidence="14" id="KW-1185">Reference proteome</keyword>
<dbReference type="AlphaFoldDB" id="A0AAV5B6M8"/>
<evidence type="ECO:0000256" key="9">
    <source>
        <dbReference type="ARBA" id="ARBA00038388"/>
    </source>
</evidence>
<dbReference type="RefSeq" id="WP_251164184.1">
    <property type="nucleotide sequence ID" value="NZ_BQKC01000001.1"/>
</dbReference>
<dbReference type="PANTHER" id="PTHR42798:SF6">
    <property type="entry name" value="CELL DIVISION ATP-BINDING PROTEIN FTSE"/>
    <property type="match status" value="1"/>
</dbReference>
<dbReference type="GO" id="GO:0098796">
    <property type="term" value="C:membrane protein complex"/>
    <property type="evidence" value="ECO:0007669"/>
    <property type="project" value="UniProtKB-ARBA"/>
</dbReference>
<feature type="domain" description="ABC transporter" evidence="12">
    <location>
        <begin position="2"/>
        <end position="240"/>
    </location>
</feature>
<comment type="similarity">
    <text evidence="9">Belongs to the ABC transporter superfamily. Macrolide exporter (TC 3.A.1.122) family.</text>
</comment>
<dbReference type="GO" id="GO:0016887">
    <property type="term" value="F:ATP hydrolysis activity"/>
    <property type="evidence" value="ECO:0007669"/>
    <property type="project" value="InterPro"/>
</dbReference>
<dbReference type="InterPro" id="IPR017871">
    <property type="entry name" value="ABC_transporter-like_CS"/>
</dbReference>
<dbReference type="InterPro" id="IPR027417">
    <property type="entry name" value="P-loop_NTPase"/>
</dbReference>
<comment type="subcellular location">
    <subcellularLocation>
        <location evidence="1">Cell inner membrane</location>
        <topology evidence="1">Multi-pass membrane protein</topology>
    </subcellularLocation>
</comment>
<dbReference type="GO" id="GO:0022857">
    <property type="term" value="F:transmembrane transporter activity"/>
    <property type="evidence" value="ECO:0007669"/>
    <property type="project" value="UniProtKB-ARBA"/>
</dbReference>
<comment type="caution">
    <text evidence="13">The sequence shown here is derived from an EMBL/GenBank/DDBJ whole genome shotgun (WGS) entry which is preliminary data.</text>
</comment>
<evidence type="ECO:0000256" key="8">
    <source>
        <dbReference type="ARBA" id="ARBA00023136"/>
    </source>
</evidence>
<dbReference type="InterPro" id="IPR017911">
    <property type="entry name" value="MacB-like_ATP-bd"/>
</dbReference>
<feature type="compositionally biased region" description="Low complexity" evidence="10">
    <location>
        <begin position="695"/>
        <end position="705"/>
    </location>
</feature>
<keyword evidence="3" id="KW-1003">Cell membrane</keyword>
<evidence type="ECO:0000256" key="5">
    <source>
        <dbReference type="ARBA" id="ARBA00022741"/>
    </source>
</evidence>
<dbReference type="InterPro" id="IPR003838">
    <property type="entry name" value="ABC3_permease_C"/>
</dbReference>
<dbReference type="Pfam" id="PF02687">
    <property type="entry name" value="FtsX"/>
    <property type="match status" value="1"/>
</dbReference>
<evidence type="ECO:0000256" key="4">
    <source>
        <dbReference type="ARBA" id="ARBA00022692"/>
    </source>
</evidence>
<dbReference type="SMART" id="SM00382">
    <property type="entry name" value="AAA"/>
    <property type="match status" value="1"/>
</dbReference>
<feature type="transmembrane region" description="Helical" evidence="11">
    <location>
        <begin position="1092"/>
        <end position="1120"/>
    </location>
</feature>
<dbReference type="Proteomes" id="UP001055025">
    <property type="component" value="Unassembled WGS sequence"/>
</dbReference>
<dbReference type="PROSITE" id="PS00211">
    <property type="entry name" value="ABC_TRANSPORTER_1"/>
    <property type="match status" value="1"/>
</dbReference>
<dbReference type="Gene3D" id="3.40.50.300">
    <property type="entry name" value="P-loop containing nucleotide triphosphate hydrolases"/>
    <property type="match status" value="1"/>
</dbReference>
<sequence>MLELKDVVKTYPVGDGEVAALRGVSLAFRTSEFVAVLGQSGCGKTTLLNIVGGLDQYTSGDLLVNGRSTKGYSDADWDAYRNHSVGFVFQSYNLIPHQTVLANVELALTLDGVSAAERTRRATEALERVGLGDQLAKKPAMMSGGQMQRVAIARAIVNDPDIILADEPTGALDSKTSVQIMDLLEEISRDRLVVMVTHNPELAEDYATRIVRLSDGQVLSDSNPPTAAELAAEPMDPKPRHTHLPFLTALALSANNLRTKKGRTVLTAFAGAIGIIGIALILSLSNGMNDYIAGIESDTMGAYPITISRQTVDMMGAMSEDSINERMEIAGYGTGGDGGQEDAIVSNNVVAKTVEQIDTLVKTNNLGAFRSYIEGHHADIGPYVTAISYDYEVSPQVWREDEGGGVSRVSPRTLFDGAGTMAQSMMASNATTSSQWSQLVDDESLREGQYDLRSGRWPEGEGEVALVVDESGRVSDFVLYTLGLIDEGSMDELVSSVEKGEEVEDPVHTVAFDDAIGRTYTVFSPSQLYQEQDGVYVDKGDDAPYVASRMADGVPVEVVGVLQAKDGAPMTGGVVYTGALARRLMAVAAEQPVVRAQLADPDRNVLTGEAFEDDGGSAAAGVDAAMNTMTSMFSRTDFAGGARVADGPWRGGAVVTAGVWHAPETVTLHLVDAEAAAPGDGAGDAGGDGAGDAGTGDTPAPGGDTVTVDLSKLSPEQRALVQALLSGDVSADELQERIREMVLDSITPEEILSRLTPEQKQQVVQAILADVTPEQMMAMLTEDQRVQLMADVVKGLSDEQRQQLAQQLGVQVDPAQILAAMTPDQRDAMAREFMASDAGKALMGQYLGSIDKDALLAEYMKTVDTDALMRQYMESMDTSTLVAQYLQGVDTEALMEQYLSSLTPEQLAEMAGMTAPTQEQIDALMARYSGDTPRTYDDVLVKLGYATEDRPERIVIYPCDFEAKRGVEDFIAGYNAQAKTDADKVTYNDLVGMMTSSITDIINMITMALLAFVAISLVVSSIMIAIITYISVLERTKEIGVLRAIGSSKGDVTRIFTAETFIEGLLAGLIGVAVVVLIDIPICIVVEQNYGVAGIAVLPPVDGLMLVAISVALTLAAGFIPSRMAARKDPVEALRSE</sequence>
<feature type="transmembrane region" description="Helical" evidence="11">
    <location>
        <begin position="265"/>
        <end position="284"/>
    </location>
</feature>
<accession>A0AAV5B6M8</accession>
<reference evidence="13" key="1">
    <citation type="journal article" date="2022" name="Int. J. Syst. Evol. Microbiol.">
        <title>Granulimonas faecalis gen. nov., sp. nov., and Leptogranulimonas caecicola gen. nov., sp. nov., novel lactate-producing Atopobiaceae bacteria isolated from mouse intestines, and an emended description of the family Atopobiaceae.</title>
        <authorList>
            <person name="Morinaga K."/>
            <person name="Kusada H."/>
            <person name="Sakamoto S."/>
            <person name="Murakami T."/>
            <person name="Toyoda A."/>
            <person name="Mori H."/>
            <person name="Meng X.Y."/>
            <person name="Takashino M."/>
            <person name="Murotomi K."/>
            <person name="Tamaki H."/>
        </authorList>
    </citation>
    <scope>NUCLEOTIDE SEQUENCE</scope>
    <source>
        <strain evidence="13">OPF53</strain>
    </source>
</reference>
<keyword evidence="4 11" id="KW-0812">Transmembrane</keyword>
<feature type="transmembrane region" description="Helical" evidence="11">
    <location>
        <begin position="1064"/>
        <end position="1086"/>
    </location>
</feature>
<dbReference type="PANTHER" id="PTHR42798">
    <property type="entry name" value="LIPOPROTEIN-RELEASING SYSTEM ATP-BINDING PROTEIN LOLD"/>
    <property type="match status" value="1"/>
</dbReference>